<dbReference type="Proteomes" id="UP000070544">
    <property type="component" value="Unassembled WGS sequence"/>
</dbReference>
<dbReference type="GO" id="GO:0005802">
    <property type="term" value="C:trans-Golgi network"/>
    <property type="evidence" value="ECO:0007669"/>
    <property type="project" value="TreeGrafter"/>
</dbReference>
<name>A0A139AT19_GONPJ</name>
<evidence type="ECO:0000256" key="6">
    <source>
        <dbReference type="ARBA" id="ARBA00022989"/>
    </source>
</evidence>
<keyword evidence="8 10" id="KW-0472">Membrane</keyword>
<comment type="similarity">
    <text evidence="2">Belongs to the SYS1 family.</text>
</comment>
<evidence type="ECO:0000256" key="4">
    <source>
        <dbReference type="ARBA" id="ARBA00022692"/>
    </source>
</evidence>
<dbReference type="AlphaFoldDB" id="A0A139AT19"/>
<evidence type="ECO:0008006" key="13">
    <source>
        <dbReference type="Google" id="ProtNLM"/>
    </source>
</evidence>
<keyword evidence="6 10" id="KW-1133">Transmembrane helix</keyword>
<evidence type="ECO:0000256" key="1">
    <source>
        <dbReference type="ARBA" id="ARBA00004653"/>
    </source>
</evidence>
<protein>
    <recommendedName>
        <fullName evidence="13">Protein SYS1</fullName>
    </recommendedName>
</protein>
<keyword evidence="3" id="KW-0813">Transport</keyword>
<keyword evidence="4 10" id="KW-0812">Transmembrane</keyword>
<dbReference type="EMBL" id="KQ965737">
    <property type="protein sequence ID" value="KXS19859.1"/>
    <property type="molecule type" value="Genomic_DNA"/>
</dbReference>
<evidence type="ECO:0000256" key="10">
    <source>
        <dbReference type="SAM" id="Phobius"/>
    </source>
</evidence>
<dbReference type="GO" id="GO:0006895">
    <property type="term" value="P:Golgi to endosome transport"/>
    <property type="evidence" value="ECO:0007669"/>
    <property type="project" value="TreeGrafter"/>
</dbReference>
<accession>A0A139AT19</accession>
<dbReference type="GO" id="GO:0043001">
    <property type="term" value="P:Golgi to plasma membrane protein transport"/>
    <property type="evidence" value="ECO:0007669"/>
    <property type="project" value="TreeGrafter"/>
</dbReference>
<gene>
    <name evidence="11" type="ORF">M427DRAFT_94967</name>
</gene>
<sequence length="195" mass="21251">MPPSFRASHWDPVLIIGQIVCLQTAWYLSLAAVQSLLHILAAAPWTPDILFNWSATRLDTALGWAVIFGDLLAACFGCFLLLWIVERTRLCLDFAGTLHLIHLSVVSFHTGSLPVSLTWYLTFLASCVIMVVGGEHLCMKYEMEPIALSGGGVGAVKRKQSSRSITEAEIELLAIQEDGGSSSQRQSSESQGRSS</sequence>
<organism evidence="11 12">
    <name type="scientific">Gonapodya prolifera (strain JEL478)</name>
    <name type="common">Monoblepharis prolifera</name>
    <dbReference type="NCBI Taxonomy" id="1344416"/>
    <lineage>
        <taxon>Eukaryota</taxon>
        <taxon>Fungi</taxon>
        <taxon>Fungi incertae sedis</taxon>
        <taxon>Chytridiomycota</taxon>
        <taxon>Chytridiomycota incertae sedis</taxon>
        <taxon>Monoblepharidomycetes</taxon>
        <taxon>Monoblepharidales</taxon>
        <taxon>Gonapodyaceae</taxon>
        <taxon>Gonapodya</taxon>
    </lineage>
</organism>
<keyword evidence="12" id="KW-1185">Reference proteome</keyword>
<feature type="transmembrane region" description="Helical" evidence="10">
    <location>
        <begin position="117"/>
        <end position="138"/>
    </location>
</feature>
<evidence type="ECO:0000256" key="5">
    <source>
        <dbReference type="ARBA" id="ARBA00022927"/>
    </source>
</evidence>
<feature type="compositionally biased region" description="Low complexity" evidence="9">
    <location>
        <begin position="179"/>
        <end position="195"/>
    </location>
</feature>
<evidence type="ECO:0000256" key="2">
    <source>
        <dbReference type="ARBA" id="ARBA00008160"/>
    </source>
</evidence>
<dbReference type="GO" id="GO:0034067">
    <property type="term" value="P:protein localization to Golgi apparatus"/>
    <property type="evidence" value="ECO:0007669"/>
    <property type="project" value="TreeGrafter"/>
</dbReference>
<dbReference type="GO" id="GO:0005829">
    <property type="term" value="C:cytosol"/>
    <property type="evidence" value="ECO:0007669"/>
    <property type="project" value="GOC"/>
</dbReference>
<proteinExistence type="inferred from homology"/>
<reference evidence="11 12" key="1">
    <citation type="journal article" date="2015" name="Genome Biol. Evol.">
        <title>Phylogenomic analyses indicate that early fungi evolved digesting cell walls of algal ancestors of land plants.</title>
        <authorList>
            <person name="Chang Y."/>
            <person name="Wang S."/>
            <person name="Sekimoto S."/>
            <person name="Aerts A.L."/>
            <person name="Choi C."/>
            <person name="Clum A."/>
            <person name="LaButti K.M."/>
            <person name="Lindquist E.A."/>
            <person name="Yee Ngan C."/>
            <person name="Ohm R.A."/>
            <person name="Salamov A.A."/>
            <person name="Grigoriev I.V."/>
            <person name="Spatafora J.W."/>
            <person name="Berbee M.L."/>
        </authorList>
    </citation>
    <scope>NUCLEOTIDE SEQUENCE [LARGE SCALE GENOMIC DNA]</scope>
    <source>
        <strain evidence="11 12">JEL478</strain>
    </source>
</reference>
<feature type="transmembrane region" description="Helical" evidence="10">
    <location>
        <begin position="12"/>
        <end position="41"/>
    </location>
</feature>
<evidence type="ECO:0000256" key="7">
    <source>
        <dbReference type="ARBA" id="ARBA00023034"/>
    </source>
</evidence>
<feature type="transmembrane region" description="Helical" evidence="10">
    <location>
        <begin position="61"/>
        <end position="83"/>
    </location>
</feature>
<comment type="subcellular location">
    <subcellularLocation>
        <location evidence="1">Golgi apparatus membrane</location>
        <topology evidence="1">Multi-pass membrane protein</topology>
    </subcellularLocation>
</comment>
<dbReference type="OMA" id="EYEMVGM"/>
<dbReference type="Pfam" id="PF09801">
    <property type="entry name" value="SYS1"/>
    <property type="match status" value="1"/>
</dbReference>
<dbReference type="PANTHER" id="PTHR12952:SF0">
    <property type="entry name" value="PROTEIN SYS1 HOMOLOG"/>
    <property type="match status" value="1"/>
</dbReference>
<evidence type="ECO:0000256" key="8">
    <source>
        <dbReference type="ARBA" id="ARBA00023136"/>
    </source>
</evidence>
<keyword evidence="5" id="KW-0653">Protein transport</keyword>
<dbReference type="InterPro" id="IPR019185">
    <property type="entry name" value="Integral_membrane_SYS1-rel"/>
</dbReference>
<dbReference type="OrthoDB" id="542931at2759"/>
<dbReference type="PANTHER" id="PTHR12952">
    <property type="entry name" value="SYS1"/>
    <property type="match status" value="1"/>
</dbReference>
<evidence type="ECO:0000313" key="12">
    <source>
        <dbReference type="Proteomes" id="UP000070544"/>
    </source>
</evidence>
<dbReference type="STRING" id="1344416.A0A139AT19"/>
<keyword evidence="7" id="KW-0333">Golgi apparatus</keyword>
<evidence type="ECO:0000313" key="11">
    <source>
        <dbReference type="EMBL" id="KXS19859.1"/>
    </source>
</evidence>
<evidence type="ECO:0000256" key="3">
    <source>
        <dbReference type="ARBA" id="ARBA00022448"/>
    </source>
</evidence>
<feature type="transmembrane region" description="Helical" evidence="10">
    <location>
        <begin position="90"/>
        <end position="111"/>
    </location>
</feature>
<dbReference type="GO" id="GO:0000139">
    <property type="term" value="C:Golgi membrane"/>
    <property type="evidence" value="ECO:0007669"/>
    <property type="project" value="UniProtKB-SubCell"/>
</dbReference>
<evidence type="ECO:0000256" key="9">
    <source>
        <dbReference type="SAM" id="MobiDB-lite"/>
    </source>
</evidence>
<feature type="region of interest" description="Disordered" evidence="9">
    <location>
        <begin position="176"/>
        <end position="195"/>
    </location>
</feature>